<evidence type="ECO:0000313" key="3">
    <source>
        <dbReference type="EMBL" id="UOE44253.1"/>
    </source>
</evidence>
<dbReference type="Pfam" id="PF04030">
    <property type="entry name" value="ALO"/>
    <property type="match status" value="1"/>
</dbReference>
<keyword evidence="4" id="KW-1185">Reference proteome</keyword>
<dbReference type="Pfam" id="PF01565">
    <property type="entry name" value="FAD_binding_4"/>
    <property type="match status" value="1"/>
</dbReference>
<evidence type="ECO:0000313" key="4">
    <source>
        <dbReference type="Proteomes" id="UP000832097"/>
    </source>
</evidence>
<dbReference type="Proteomes" id="UP000832097">
    <property type="component" value="Chromosome"/>
</dbReference>
<proteinExistence type="predicted"/>
<organism evidence="3 4">
    <name type="scientific">Agromyces larvae</name>
    <dbReference type="NCBI Taxonomy" id="2929802"/>
    <lineage>
        <taxon>Bacteria</taxon>
        <taxon>Bacillati</taxon>
        <taxon>Actinomycetota</taxon>
        <taxon>Actinomycetes</taxon>
        <taxon>Micrococcales</taxon>
        <taxon>Microbacteriaceae</taxon>
        <taxon>Agromyces</taxon>
    </lineage>
</organism>
<dbReference type="PROSITE" id="PS51387">
    <property type="entry name" value="FAD_PCMH"/>
    <property type="match status" value="1"/>
</dbReference>
<dbReference type="InterPro" id="IPR016171">
    <property type="entry name" value="Vanillyl_alc_oxidase_C-sub2"/>
</dbReference>
<dbReference type="EMBL" id="CP094528">
    <property type="protein sequence ID" value="UOE44253.1"/>
    <property type="molecule type" value="Genomic_DNA"/>
</dbReference>
<gene>
    <name evidence="3" type="ORF">MTO99_00170</name>
</gene>
<dbReference type="InterPro" id="IPR007173">
    <property type="entry name" value="ALO_C"/>
</dbReference>
<protein>
    <submittedName>
        <fullName evidence="3">FAD-binding protein</fullName>
    </submittedName>
</protein>
<feature type="domain" description="FAD-binding PCMH-type" evidence="2">
    <location>
        <begin position="24"/>
        <end position="192"/>
    </location>
</feature>
<dbReference type="InterPro" id="IPR010031">
    <property type="entry name" value="FAD_lactone_oxidase-like"/>
</dbReference>
<accession>A0ABY4BYL0</accession>
<dbReference type="Gene3D" id="1.10.45.10">
    <property type="entry name" value="Vanillyl-alcohol Oxidase, Chain A, domain 4"/>
    <property type="match status" value="1"/>
</dbReference>
<reference evidence="3 4" key="1">
    <citation type="submission" date="2022-03" db="EMBL/GenBank/DDBJ databases">
        <title>Mucilaginibacter sp. isolated from the gut of Protaetia brevitarsis seulensis larvae.</title>
        <authorList>
            <person name="Won M."/>
            <person name="Kim S.-J."/>
            <person name="Kwon S.-W."/>
        </authorList>
    </citation>
    <scope>NUCLEOTIDE SEQUENCE [LARGE SCALE GENOMIC DNA]</scope>
    <source>
        <strain evidence="3 4">CFWR-12</strain>
    </source>
</reference>
<evidence type="ECO:0000259" key="2">
    <source>
        <dbReference type="PROSITE" id="PS51387"/>
    </source>
</evidence>
<dbReference type="InterPro" id="IPR036318">
    <property type="entry name" value="FAD-bd_PCMH-like_sf"/>
</dbReference>
<keyword evidence="1" id="KW-0560">Oxidoreductase</keyword>
<dbReference type="InterPro" id="IPR016166">
    <property type="entry name" value="FAD-bd_PCMH"/>
</dbReference>
<dbReference type="RefSeq" id="WP_243555906.1">
    <property type="nucleotide sequence ID" value="NZ_CP094528.1"/>
</dbReference>
<name>A0ABY4BYL0_9MICO</name>
<sequence length="459" mass="48232">MTETDATERAGAGRGAGRNWAGNLSYSARRLVRPTSVDELRSILAEPGPVRALGSRHSFNDLADTDGTLIATDGLPVEFAEVAGDDGSTVAVRVAGGVRYGELAPLLHEHGLALANLASLPHISVAGAVATGTHGSGDGIGSLASAVRVLTLVTADGEIVTLRRGDADFAGAVVSLGALGVVVSLELDVEPSYEVAQTVFDGPRWDAILADLDAVTALGTSVSIFTTWQNADVADQLWVKQRMPRATAARPLADPAADEDAPVDETLVAVIASAAAGTEALGATAAAGPRHPIPGAGTEACTTQLGVPGPWFERLPHFRLEFTPSAGDELQSEYLLPRADAVAAIEAVRRLAPRIAPLLQVCEVRTVRADDLWLSMAYGVDVVALHFTWVADQPAVEALLPDLEAALPATARPHWGKLFALPADELAARSPRWHDFRALRARLDPDRRFTNPFLARVGL</sequence>
<dbReference type="InterPro" id="IPR016169">
    <property type="entry name" value="FAD-bd_PCMH_sub2"/>
</dbReference>
<dbReference type="PANTHER" id="PTHR43762:SF1">
    <property type="entry name" value="D-ARABINONO-1,4-LACTONE OXIDASE"/>
    <property type="match status" value="1"/>
</dbReference>
<dbReference type="Gene3D" id="3.30.70.2530">
    <property type="match status" value="1"/>
</dbReference>
<dbReference type="Gene3D" id="3.30.70.2520">
    <property type="match status" value="1"/>
</dbReference>
<dbReference type="PANTHER" id="PTHR43762">
    <property type="entry name" value="L-GULONOLACTONE OXIDASE"/>
    <property type="match status" value="1"/>
</dbReference>
<dbReference type="Gene3D" id="3.30.43.10">
    <property type="entry name" value="Uridine Diphospho-n-acetylenolpyruvylglucosamine Reductase, domain 2"/>
    <property type="match status" value="1"/>
</dbReference>
<dbReference type="InterPro" id="IPR006094">
    <property type="entry name" value="Oxid_FAD_bind_N"/>
</dbReference>
<dbReference type="InterPro" id="IPR016167">
    <property type="entry name" value="FAD-bd_PCMH_sub1"/>
</dbReference>
<evidence type="ECO:0000256" key="1">
    <source>
        <dbReference type="ARBA" id="ARBA00023002"/>
    </source>
</evidence>
<dbReference type="Gene3D" id="3.30.465.10">
    <property type="match status" value="1"/>
</dbReference>
<dbReference type="PIRSF" id="PIRSF000136">
    <property type="entry name" value="LGO_GLO"/>
    <property type="match status" value="1"/>
</dbReference>
<dbReference type="SUPFAM" id="SSF56176">
    <property type="entry name" value="FAD-binding/transporter-associated domain-like"/>
    <property type="match status" value="1"/>
</dbReference>